<keyword evidence="3" id="KW-1185">Reference proteome</keyword>
<protein>
    <submittedName>
        <fullName evidence="2">Uncharacterized protein</fullName>
    </submittedName>
</protein>
<gene>
    <name evidence="2" type="ORF">M9458_043783</name>
</gene>
<evidence type="ECO:0000256" key="1">
    <source>
        <dbReference type="SAM" id="MobiDB-lite"/>
    </source>
</evidence>
<evidence type="ECO:0000313" key="3">
    <source>
        <dbReference type="Proteomes" id="UP001529510"/>
    </source>
</evidence>
<feature type="region of interest" description="Disordered" evidence="1">
    <location>
        <begin position="36"/>
        <end position="73"/>
    </location>
</feature>
<dbReference type="SUPFAM" id="SSF50630">
    <property type="entry name" value="Acid proteases"/>
    <property type="match status" value="1"/>
</dbReference>
<feature type="non-terminal residue" evidence="2">
    <location>
        <position position="175"/>
    </location>
</feature>
<dbReference type="EMBL" id="JAMKFB020000022">
    <property type="protein sequence ID" value="KAL0160058.1"/>
    <property type="molecule type" value="Genomic_DNA"/>
</dbReference>
<sequence>IQPHHKDPYQTDLLRKSQFSVGDAVDSIRQASVHTIHLDTSSPATRGQSSNNSVAATRMQKPPSTIQKASISTSSNAPMTIPQQLVVPISIATWTGKAIVVTGASYTLIHEGLMKQLTSPDQLQTWSRGPFYLANGEAEIPLVWVNTTIRLHDQAFTIPAAVLSLKALAYAVVLV</sequence>
<proteinExistence type="predicted"/>
<feature type="non-terminal residue" evidence="2">
    <location>
        <position position="1"/>
    </location>
</feature>
<comment type="caution">
    <text evidence="2">The sequence shown here is derived from an EMBL/GenBank/DDBJ whole genome shotgun (WGS) entry which is preliminary data.</text>
</comment>
<feature type="compositionally biased region" description="Polar residues" evidence="1">
    <location>
        <begin position="36"/>
        <end position="55"/>
    </location>
</feature>
<dbReference type="Proteomes" id="UP001529510">
    <property type="component" value="Unassembled WGS sequence"/>
</dbReference>
<reference evidence="2 3" key="1">
    <citation type="submission" date="2024-05" db="EMBL/GenBank/DDBJ databases">
        <title>Genome sequencing and assembly of Indian major carp, Cirrhinus mrigala (Hamilton, 1822).</title>
        <authorList>
            <person name="Mohindra V."/>
            <person name="Chowdhury L.M."/>
            <person name="Lal K."/>
            <person name="Jena J.K."/>
        </authorList>
    </citation>
    <scope>NUCLEOTIDE SEQUENCE [LARGE SCALE GENOMIC DNA]</scope>
    <source>
        <strain evidence="2">CM1030</strain>
        <tissue evidence="2">Blood</tissue>
    </source>
</reference>
<dbReference type="AlphaFoldDB" id="A0ABD0NDF3"/>
<dbReference type="InterPro" id="IPR021109">
    <property type="entry name" value="Peptidase_aspartic_dom_sf"/>
</dbReference>
<feature type="compositionally biased region" description="Polar residues" evidence="1">
    <location>
        <begin position="62"/>
        <end position="73"/>
    </location>
</feature>
<name>A0ABD0NDF3_CIRMR</name>
<accession>A0ABD0NDF3</accession>
<organism evidence="2 3">
    <name type="scientific">Cirrhinus mrigala</name>
    <name type="common">Mrigala</name>
    <dbReference type="NCBI Taxonomy" id="683832"/>
    <lineage>
        <taxon>Eukaryota</taxon>
        <taxon>Metazoa</taxon>
        <taxon>Chordata</taxon>
        <taxon>Craniata</taxon>
        <taxon>Vertebrata</taxon>
        <taxon>Euteleostomi</taxon>
        <taxon>Actinopterygii</taxon>
        <taxon>Neopterygii</taxon>
        <taxon>Teleostei</taxon>
        <taxon>Ostariophysi</taxon>
        <taxon>Cypriniformes</taxon>
        <taxon>Cyprinidae</taxon>
        <taxon>Labeoninae</taxon>
        <taxon>Labeonini</taxon>
        <taxon>Cirrhinus</taxon>
    </lineage>
</organism>
<evidence type="ECO:0000313" key="2">
    <source>
        <dbReference type="EMBL" id="KAL0160058.1"/>
    </source>
</evidence>